<reference evidence="6" key="1">
    <citation type="submission" date="2021-06" db="EMBL/GenBank/DDBJ databases">
        <authorList>
            <person name="Kallberg Y."/>
            <person name="Tangrot J."/>
            <person name="Rosling A."/>
        </authorList>
    </citation>
    <scope>NUCLEOTIDE SEQUENCE</scope>
    <source>
        <strain evidence="6">MA453B</strain>
    </source>
</reference>
<evidence type="ECO:0000256" key="4">
    <source>
        <dbReference type="PROSITE-ProRule" id="PRU00134"/>
    </source>
</evidence>
<dbReference type="PROSITE" id="PS01360">
    <property type="entry name" value="ZF_MYND_1"/>
    <property type="match status" value="1"/>
</dbReference>
<dbReference type="OrthoDB" id="2359989at2759"/>
<keyword evidence="3" id="KW-0862">Zinc</keyword>
<evidence type="ECO:0000313" key="6">
    <source>
        <dbReference type="EMBL" id="CAG8572192.1"/>
    </source>
</evidence>
<keyword evidence="2 4" id="KW-0863">Zinc-finger</keyword>
<dbReference type="InterPro" id="IPR002893">
    <property type="entry name" value="Znf_MYND"/>
</dbReference>
<keyword evidence="7" id="KW-1185">Reference proteome</keyword>
<name>A0A9N9BNJ9_9GLOM</name>
<sequence length="686" mass="79781">MSYTSQVKDFSQLLEELSATSEREKFSECLEKLGTLPRDIKEAKFEEYLDKFNQIFGGLLSEIQDTQDDHEKKYRMLEFHMNAVIAQSFSFIKQHQLEHILKRRSSYFGTIEIGSGIDGKQLKQVTCANTCVPNRFVCDNIGNNLCSNCRLVFYCSKECQKKHWKFHKKLCKSDISSKDWKPDYIHELRIPEFILPSISSIPFYVIPVEYLWSNMPAIDILKLSLNELKDNESSSNYKDPINLLFAASGDLNDIIATVNGIPLDFNQQINIFINDFAKRVTIRNFLMLYLLAKLGKDAIDAVIHIWYSTALTNEQWSRTTDLLASVLHDKFNSHVKKDCTFEFDKLKICTHFKPQTWECLIEMVLGQIDLKTAIDMRNKIMFDPTRKDYLHQHMQGLTPGERICYDYFRRNGILLPFGFPNNHHDTPNKFILDPVHGWTTTDCSDPLSGWDLLKVVQVENGTAKDDLYGKLYFYLRNQLELFVDRLQNLNIKIDLYDEDALNLSQKIKKERFDRIYVSNICDEAYCGIEPVLTKLYPLLNNNNPHTTLIALFMNWLPSIPSSAMKGSINTIMKRLDIGEPPSTLQDQLDTVLTLTTKADLEVNALYDHTRQFKAYMEKMNANAITEKVGLYRRKIHKIVPKRIYGSMKKDEQDKALSFDDERVKHLLYEVGFHTFKEHYVEWKIAA</sequence>
<accession>A0A9N9BNJ9</accession>
<dbReference type="EMBL" id="CAJVPY010002794">
    <property type="protein sequence ID" value="CAG8572192.1"/>
    <property type="molecule type" value="Genomic_DNA"/>
</dbReference>
<protein>
    <submittedName>
        <fullName evidence="6">4040_t:CDS:1</fullName>
    </submittedName>
</protein>
<evidence type="ECO:0000256" key="2">
    <source>
        <dbReference type="ARBA" id="ARBA00022771"/>
    </source>
</evidence>
<proteinExistence type="predicted"/>
<evidence type="ECO:0000313" key="7">
    <source>
        <dbReference type="Proteomes" id="UP000789405"/>
    </source>
</evidence>
<dbReference type="Pfam" id="PF01753">
    <property type="entry name" value="zf-MYND"/>
    <property type="match status" value="1"/>
</dbReference>
<comment type="caution">
    <text evidence="6">The sequence shown here is derived from an EMBL/GenBank/DDBJ whole genome shotgun (WGS) entry which is preliminary data.</text>
</comment>
<evidence type="ECO:0000259" key="5">
    <source>
        <dbReference type="PROSITE" id="PS50865"/>
    </source>
</evidence>
<dbReference type="Proteomes" id="UP000789405">
    <property type="component" value="Unassembled WGS sequence"/>
</dbReference>
<evidence type="ECO:0000256" key="3">
    <source>
        <dbReference type="ARBA" id="ARBA00022833"/>
    </source>
</evidence>
<dbReference type="PROSITE" id="PS50865">
    <property type="entry name" value="ZF_MYND_2"/>
    <property type="match status" value="1"/>
</dbReference>
<evidence type="ECO:0000256" key="1">
    <source>
        <dbReference type="ARBA" id="ARBA00022723"/>
    </source>
</evidence>
<gene>
    <name evidence="6" type="ORF">DERYTH_LOCUS6263</name>
</gene>
<organism evidence="6 7">
    <name type="scientific">Dentiscutata erythropus</name>
    <dbReference type="NCBI Taxonomy" id="1348616"/>
    <lineage>
        <taxon>Eukaryota</taxon>
        <taxon>Fungi</taxon>
        <taxon>Fungi incertae sedis</taxon>
        <taxon>Mucoromycota</taxon>
        <taxon>Glomeromycotina</taxon>
        <taxon>Glomeromycetes</taxon>
        <taxon>Diversisporales</taxon>
        <taxon>Gigasporaceae</taxon>
        <taxon>Dentiscutata</taxon>
    </lineage>
</organism>
<dbReference type="Pfam" id="PF14737">
    <property type="entry name" value="DUF4470"/>
    <property type="match status" value="1"/>
</dbReference>
<keyword evidence="1" id="KW-0479">Metal-binding</keyword>
<dbReference type="GO" id="GO:0008270">
    <property type="term" value="F:zinc ion binding"/>
    <property type="evidence" value="ECO:0007669"/>
    <property type="project" value="UniProtKB-KW"/>
</dbReference>
<feature type="domain" description="MYND-type" evidence="5">
    <location>
        <begin position="124"/>
        <end position="171"/>
    </location>
</feature>
<dbReference type="Gene3D" id="6.10.140.2220">
    <property type="match status" value="1"/>
</dbReference>
<dbReference type="SUPFAM" id="SSF144232">
    <property type="entry name" value="HIT/MYND zinc finger-like"/>
    <property type="match status" value="1"/>
</dbReference>
<dbReference type="AlphaFoldDB" id="A0A9N9BNJ9"/>
<dbReference type="InterPro" id="IPR027974">
    <property type="entry name" value="DUF4470"/>
</dbReference>